<dbReference type="InterPro" id="IPR050301">
    <property type="entry name" value="NTE"/>
</dbReference>
<dbReference type="InterPro" id="IPR016035">
    <property type="entry name" value="Acyl_Trfase/lysoPLipase"/>
</dbReference>
<comment type="caution">
    <text evidence="6">The sequence shown here is derived from an EMBL/GenBank/DDBJ whole genome shotgun (WGS) entry which is preliminary data.</text>
</comment>
<feature type="domain" description="PNPLA" evidence="5">
    <location>
        <begin position="10"/>
        <end position="168"/>
    </location>
</feature>
<dbReference type="EMBL" id="SGIU01000001">
    <property type="protein sequence ID" value="TAI48445.1"/>
    <property type="molecule type" value="Genomic_DNA"/>
</dbReference>
<feature type="active site" description="Nucleophile" evidence="4">
    <location>
        <position position="43"/>
    </location>
</feature>
<feature type="short sequence motif" description="GXSXG" evidence="4">
    <location>
        <begin position="41"/>
        <end position="45"/>
    </location>
</feature>
<reference evidence="6 7" key="1">
    <citation type="submission" date="2019-02" db="EMBL/GenBank/DDBJ databases">
        <title>Draft genome sequence of Muricauda sp. 176CP4-71.</title>
        <authorList>
            <person name="Park J.-S."/>
        </authorList>
    </citation>
    <scope>NUCLEOTIDE SEQUENCE [LARGE SCALE GENOMIC DNA]</scope>
    <source>
        <strain evidence="6 7">176CP4-71</strain>
    </source>
</reference>
<dbReference type="PANTHER" id="PTHR14226">
    <property type="entry name" value="NEUROPATHY TARGET ESTERASE/SWISS CHEESE D.MELANOGASTER"/>
    <property type="match status" value="1"/>
</dbReference>
<keyword evidence="2 4" id="KW-0442">Lipid degradation</keyword>
<dbReference type="OrthoDB" id="9770965at2"/>
<keyword evidence="3 4" id="KW-0443">Lipid metabolism</keyword>
<dbReference type="PROSITE" id="PS51635">
    <property type="entry name" value="PNPLA"/>
    <property type="match status" value="1"/>
</dbReference>
<dbReference type="Proteomes" id="UP000291981">
    <property type="component" value="Unassembled WGS sequence"/>
</dbReference>
<evidence type="ECO:0000256" key="2">
    <source>
        <dbReference type="ARBA" id="ARBA00022963"/>
    </source>
</evidence>
<feature type="short sequence motif" description="DGA/G" evidence="4">
    <location>
        <begin position="155"/>
        <end position="157"/>
    </location>
</feature>
<name>A0A4Q8QDH1_9FLAO</name>
<dbReference type="AlphaFoldDB" id="A0A4Q8QDH1"/>
<feature type="active site" description="Proton acceptor" evidence="4">
    <location>
        <position position="155"/>
    </location>
</feature>
<dbReference type="Gene3D" id="3.40.1090.10">
    <property type="entry name" value="Cytosolic phospholipase A2 catalytic domain"/>
    <property type="match status" value="2"/>
</dbReference>
<dbReference type="CDD" id="cd07205">
    <property type="entry name" value="Pat_PNPLA6_PNPLA7_NTE1_like"/>
    <property type="match status" value="1"/>
</dbReference>
<keyword evidence="7" id="KW-1185">Reference proteome</keyword>
<evidence type="ECO:0000256" key="1">
    <source>
        <dbReference type="ARBA" id="ARBA00022801"/>
    </source>
</evidence>
<dbReference type="GO" id="GO:0016042">
    <property type="term" value="P:lipid catabolic process"/>
    <property type="evidence" value="ECO:0007669"/>
    <property type="project" value="UniProtKB-UniRule"/>
</dbReference>
<evidence type="ECO:0000256" key="3">
    <source>
        <dbReference type="ARBA" id="ARBA00023098"/>
    </source>
</evidence>
<sequence>MTMSKKNIGLVLSGGGYRCVAQAGALKAFEEYGIYPNIISGASAGALVGAFYAANYSPEDIKETFKKIKLFNLYRLARRKGGFINVESFYDFLLGYFKEDDFAALSKQLYVTATDLVNAKIRVFHTGDLIRPILASTSFPGILTPVDIKGTLYSDGGILDNFPVNPIKEQCDEIYGVYASPIRKMAVTEFKNSFTVLDRAFHLRIHQHSVSKFPQCDLVIYPRGLSKYGLFNTNHIDEIFQVGYQTTIQALEKRAQRESVVKEKTDISKNVVNTLLT</sequence>
<dbReference type="Pfam" id="PF01734">
    <property type="entry name" value="Patatin"/>
    <property type="match status" value="1"/>
</dbReference>
<protein>
    <submittedName>
        <fullName evidence="6">Patatin</fullName>
    </submittedName>
</protein>
<proteinExistence type="predicted"/>
<evidence type="ECO:0000313" key="6">
    <source>
        <dbReference type="EMBL" id="TAI48445.1"/>
    </source>
</evidence>
<dbReference type="PANTHER" id="PTHR14226:SF78">
    <property type="entry name" value="SLR0060 PROTEIN"/>
    <property type="match status" value="1"/>
</dbReference>
<accession>A0A4Q8QDH1</accession>
<comment type="caution">
    <text evidence="4">Lacks conserved residue(s) required for the propagation of feature annotation.</text>
</comment>
<organism evidence="6 7">
    <name type="scientific">Flagellimonas allohymeniacidonis</name>
    <dbReference type="NCBI Taxonomy" id="2517819"/>
    <lineage>
        <taxon>Bacteria</taxon>
        <taxon>Pseudomonadati</taxon>
        <taxon>Bacteroidota</taxon>
        <taxon>Flavobacteriia</taxon>
        <taxon>Flavobacteriales</taxon>
        <taxon>Flavobacteriaceae</taxon>
        <taxon>Flagellimonas</taxon>
    </lineage>
</organism>
<dbReference type="GO" id="GO:0016787">
    <property type="term" value="F:hydrolase activity"/>
    <property type="evidence" value="ECO:0007669"/>
    <property type="project" value="UniProtKB-UniRule"/>
</dbReference>
<evidence type="ECO:0000259" key="5">
    <source>
        <dbReference type="PROSITE" id="PS51635"/>
    </source>
</evidence>
<evidence type="ECO:0000313" key="7">
    <source>
        <dbReference type="Proteomes" id="UP000291981"/>
    </source>
</evidence>
<dbReference type="SUPFAM" id="SSF52151">
    <property type="entry name" value="FabD/lysophospholipase-like"/>
    <property type="match status" value="1"/>
</dbReference>
<gene>
    <name evidence="6" type="ORF">EW142_01170</name>
</gene>
<dbReference type="InterPro" id="IPR002641">
    <property type="entry name" value="PNPLA_dom"/>
</dbReference>
<evidence type="ECO:0000256" key="4">
    <source>
        <dbReference type="PROSITE-ProRule" id="PRU01161"/>
    </source>
</evidence>
<keyword evidence="1 4" id="KW-0378">Hydrolase</keyword>